<evidence type="ECO:0000256" key="2">
    <source>
        <dbReference type="ARBA" id="ARBA00008316"/>
    </source>
</evidence>
<evidence type="ECO:0000256" key="5">
    <source>
        <dbReference type="ARBA" id="ARBA00023015"/>
    </source>
</evidence>
<dbReference type="PRINTS" id="PR01467">
    <property type="entry name" value="ARGREPRESSOR"/>
</dbReference>
<dbReference type="InterPro" id="IPR036251">
    <property type="entry name" value="Arg_repress_C_sf"/>
</dbReference>
<dbReference type="GO" id="GO:0034618">
    <property type="term" value="F:arginine binding"/>
    <property type="evidence" value="ECO:0007669"/>
    <property type="project" value="InterPro"/>
</dbReference>
<evidence type="ECO:0000256" key="3">
    <source>
        <dbReference type="ARBA" id="ARBA00022490"/>
    </source>
</evidence>
<dbReference type="InterPro" id="IPR001669">
    <property type="entry name" value="Arg_repress"/>
</dbReference>
<evidence type="ECO:0000313" key="11">
    <source>
        <dbReference type="EMBL" id="OXM99791.1"/>
    </source>
</evidence>
<dbReference type="GO" id="GO:0006526">
    <property type="term" value="P:L-arginine biosynthetic process"/>
    <property type="evidence" value="ECO:0007669"/>
    <property type="project" value="UniProtKB-UniPathway"/>
</dbReference>
<dbReference type="SUPFAM" id="SSF55252">
    <property type="entry name" value="C-terminal domain of arginine repressor"/>
    <property type="match status" value="1"/>
</dbReference>
<reference evidence="11 12" key="1">
    <citation type="submission" date="2017-05" db="EMBL/GenBank/DDBJ databases">
        <title>Bifidobacterium vansinderenii sp. nov.</title>
        <authorList>
            <person name="Lugli G.A."/>
            <person name="Duranti S."/>
            <person name="Mangifesta M."/>
        </authorList>
    </citation>
    <scope>NUCLEOTIDE SEQUENCE [LARGE SCALE GENOMIC DNA]</scope>
    <source>
        <strain evidence="11 12">Tam10B</strain>
    </source>
</reference>
<organism evidence="11 12">
    <name type="scientific">Bifidobacterium vansinderenii</name>
    <dbReference type="NCBI Taxonomy" id="1984871"/>
    <lineage>
        <taxon>Bacteria</taxon>
        <taxon>Bacillati</taxon>
        <taxon>Actinomycetota</taxon>
        <taxon>Actinomycetes</taxon>
        <taxon>Bifidobacteriales</taxon>
        <taxon>Bifidobacteriaceae</taxon>
        <taxon>Bifidobacterium</taxon>
    </lineage>
</organism>
<dbReference type="GO" id="GO:0005737">
    <property type="term" value="C:cytoplasm"/>
    <property type="evidence" value="ECO:0007669"/>
    <property type="project" value="UniProtKB-SubCell"/>
</dbReference>
<dbReference type="AlphaFoldDB" id="A0A229VW16"/>
<evidence type="ECO:0000259" key="10">
    <source>
        <dbReference type="Pfam" id="PF02863"/>
    </source>
</evidence>
<keyword evidence="7 8" id="KW-0804">Transcription</keyword>
<keyword evidence="8" id="KW-0028">Amino-acid biosynthesis</keyword>
<dbReference type="UniPathway" id="UPA00068"/>
<dbReference type="InterPro" id="IPR036388">
    <property type="entry name" value="WH-like_DNA-bd_sf"/>
</dbReference>
<evidence type="ECO:0000256" key="4">
    <source>
        <dbReference type="ARBA" id="ARBA00022491"/>
    </source>
</evidence>
<dbReference type="GO" id="GO:0003677">
    <property type="term" value="F:DNA binding"/>
    <property type="evidence" value="ECO:0007669"/>
    <property type="project" value="UniProtKB-KW"/>
</dbReference>
<comment type="caution">
    <text evidence="11">The sequence shown here is derived from an EMBL/GenBank/DDBJ whole genome shotgun (WGS) entry which is preliminary data.</text>
</comment>
<dbReference type="Gene3D" id="1.10.10.10">
    <property type="entry name" value="Winged helix-like DNA-binding domain superfamily/Winged helix DNA-binding domain"/>
    <property type="match status" value="1"/>
</dbReference>
<dbReference type="Pfam" id="PF02863">
    <property type="entry name" value="Arg_repressor_C"/>
    <property type="match status" value="1"/>
</dbReference>
<accession>A0A229VW16</accession>
<feature type="domain" description="Arginine repressor C-terminal" evidence="10">
    <location>
        <begin position="108"/>
        <end position="170"/>
    </location>
</feature>
<dbReference type="InterPro" id="IPR020900">
    <property type="entry name" value="Arg_repress_DNA-bd"/>
</dbReference>
<evidence type="ECO:0000256" key="1">
    <source>
        <dbReference type="ARBA" id="ARBA00004496"/>
    </source>
</evidence>
<dbReference type="InterPro" id="IPR020899">
    <property type="entry name" value="Arg_repress_C"/>
</dbReference>
<dbReference type="GO" id="GO:0051259">
    <property type="term" value="P:protein complex oligomerization"/>
    <property type="evidence" value="ECO:0007669"/>
    <property type="project" value="InterPro"/>
</dbReference>
<dbReference type="InterPro" id="IPR036390">
    <property type="entry name" value="WH_DNA-bd_sf"/>
</dbReference>
<sequence length="192" mass="20382">MTKTIDDDTPSLQRPATRAARLSAIEQALRSHTVTSQSQLSEILAAQGIAVTQATLSRDLDEMNAVKVRVAGGAMAYAIGGSSGHHGEDRAHVELGAKNEQQMSRVLSGLVTSVAAARNLVVVHTPSGAAQYVASVIDRHPLEGILGTIAGDDTVLMICTDDDMAVRRSEWLLSLASQNRDKNDREPGDGTR</sequence>
<protein>
    <recommendedName>
        <fullName evidence="8">Arginine repressor</fullName>
    </recommendedName>
</protein>
<keyword evidence="3 8" id="KW-0963">Cytoplasm</keyword>
<dbReference type="EMBL" id="NEWD01000028">
    <property type="protein sequence ID" value="OXM99791.1"/>
    <property type="molecule type" value="Genomic_DNA"/>
</dbReference>
<evidence type="ECO:0000313" key="12">
    <source>
        <dbReference type="Proteomes" id="UP000215433"/>
    </source>
</evidence>
<dbReference type="GO" id="GO:0003700">
    <property type="term" value="F:DNA-binding transcription factor activity"/>
    <property type="evidence" value="ECO:0007669"/>
    <property type="project" value="UniProtKB-UniRule"/>
</dbReference>
<dbReference type="GO" id="GO:1900079">
    <property type="term" value="P:regulation of arginine biosynthetic process"/>
    <property type="evidence" value="ECO:0007669"/>
    <property type="project" value="UniProtKB-UniRule"/>
</dbReference>
<dbReference type="SUPFAM" id="SSF46785">
    <property type="entry name" value="Winged helix' DNA-binding domain"/>
    <property type="match status" value="1"/>
</dbReference>
<dbReference type="PANTHER" id="PTHR34471:SF1">
    <property type="entry name" value="ARGININE REPRESSOR"/>
    <property type="match status" value="1"/>
</dbReference>
<keyword evidence="4 8" id="KW-0678">Repressor</keyword>
<feature type="domain" description="Arginine repressor DNA-binding" evidence="9">
    <location>
        <begin position="17"/>
        <end position="80"/>
    </location>
</feature>
<keyword evidence="8" id="KW-0055">Arginine biosynthesis</keyword>
<evidence type="ECO:0000256" key="8">
    <source>
        <dbReference type="HAMAP-Rule" id="MF_00173"/>
    </source>
</evidence>
<keyword evidence="5 8" id="KW-0805">Transcription regulation</keyword>
<keyword evidence="6 8" id="KW-0238">DNA-binding</keyword>
<comment type="similarity">
    <text evidence="2 8">Belongs to the ArgR family.</text>
</comment>
<dbReference type="Pfam" id="PF01316">
    <property type="entry name" value="Arg_repressor"/>
    <property type="match status" value="1"/>
</dbReference>
<dbReference type="Gene3D" id="3.30.1360.40">
    <property type="match status" value="1"/>
</dbReference>
<name>A0A229VW16_9BIFI</name>
<gene>
    <name evidence="8" type="primary">argR</name>
    <name evidence="11" type="ORF">Tam10B_1884</name>
</gene>
<evidence type="ECO:0000259" key="9">
    <source>
        <dbReference type="Pfam" id="PF01316"/>
    </source>
</evidence>
<comment type="pathway">
    <text evidence="8">Amino-acid biosynthesis; L-arginine biosynthesis [regulation].</text>
</comment>
<keyword evidence="12" id="KW-1185">Reference proteome</keyword>
<comment type="subcellular location">
    <subcellularLocation>
        <location evidence="1 8">Cytoplasm</location>
    </subcellularLocation>
</comment>
<evidence type="ECO:0000256" key="6">
    <source>
        <dbReference type="ARBA" id="ARBA00023125"/>
    </source>
</evidence>
<dbReference type="HAMAP" id="MF_00173">
    <property type="entry name" value="Arg_repressor"/>
    <property type="match status" value="1"/>
</dbReference>
<dbReference type="PANTHER" id="PTHR34471">
    <property type="entry name" value="ARGININE REPRESSOR"/>
    <property type="match status" value="1"/>
</dbReference>
<proteinExistence type="inferred from homology"/>
<comment type="function">
    <text evidence="8">Regulates arginine biosynthesis genes.</text>
</comment>
<evidence type="ECO:0000256" key="7">
    <source>
        <dbReference type="ARBA" id="ARBA00023163"/>
    </source>
</evidence>
<dbReference type="Proteomes" id="UP000215433">
    <property type="component" value="Unassembled WGS sequence"/>
</dbReference>